<dbReference type="InterPro" id="IPR011022">
    <property type="entry name" value="Arrestin_C-like"/>
</dbReference>
<dbReference type="SUPFAM" id="SSF81296">
    <property type="entry name" value="E set domains"/>
    <property type="match status" value="1"/>
</dbReference>
<dbReference type="AlphaFoldDB" id="Q234M0"/>
<evidence type="ECO:0000259" key="1">
    <source>
        <dbReference type="Pfam" id="PF00339"/>
    </source>
</evidence>
<keyword evidence="4" id="KW-1185">Reference proteome</keyword>
<evidence type="ECO:0000259" key="2">
    <source>
        <dbReference type="Pfam" id="PF02752"/>
    </source>
</evidence>
<organism evidence="3 4">
    <name type="scientific">Tetrahymena thermophila (strain SB210)</name>
    <dbReference type="NCBI Taxonomy" id="312017"/>
    <lineage>
        <taxon>Eukaryota</taxon>
        <taxon>Sar</taxon>
        <taxon>Alveolata</taxon>
        <taxon>Ciliophora</taxon>
        <taxon>Intramacronucleata</taxon>
        <taxon>Oligohymenophorea</taxon>
        <taxon>Hymenostomatida</taxon>
        <taxon>Tetrahymenina</taxon>
        <taxon>Tetrahymenidae</taxon>
        <taxon>Tetrahymena</taxon>
    </lineage>
</organism>
<evidence type="ECO:0000313" key="4">
    <source>
        <dbReference type="Proteomes" id="UP000009168"/>
    </source>
</evidence>
<gene>
    <name evidence="3" type="ORF">TTHERM_00102780</name>
</gene>
<dbReference type="GO" id="GO:0015031">
    <property type="term" value="P:protein transport"/>
    <property type="evidence" value="ECO:0007669"/>
    <property type="project" value="TreeGrafter"/>
</dbReference>
<dbReference type="Pfam" id="PF00339">
    <property type="entry name" value="Arrestin_N"/>
    <property type="match status" value="1"/>
</dbReference>
<dbReference type="Pfam" id="PF02752">
    <property type="entry name" value="Arrestin_C"/>
    <property type="match status" value="1"/>
</dbReference>
<dbReference type="Proteomes" id="UP000009168">
    <property type="component" value="Unassembled WGS sequence"/>
</dbReference>
<dbReference type="InterPro" id="IPR014756">
    <property type="entry name" value="Ig_E-set"/>
</dbReference>
<dbReference type="PANTHER" id="PTHR11188">
    <property type="entry name" value="ARRESTIN DOMAIN CONTAINING PROTEIN"/>
    <property type="match status" value="1"/>
</dbReference>
<feature type="domain" description="Arrestin-like N-terminal" evidence="1">
    <location>
        <begin position="17"/>
        <end position="151"/>
    </location>
</feature>
<dbReference type="KEGG" id="tet:TTHERM_00102780"/>
<dbReference type="RefSeq" id="XP_001012228.1">
    <property type="nucleotide sequence ID" value="XM_001012228.1"/>
</dbReference>
<feature type="domain" description="Arrestin C-terminal-like" evidence="2">
    <location>
        <begin position="193"/>
        <end position="308"/>
    </location>
</feature>
<name>Q234M0_TETTS</name>
<evidence type="ECO:0000313" key="3">
    <source>
        <dbReference type="EMBL" id="EAR91983.1"/>
    </source>
</evidence>
<proteinExistence type="predicted"/>
<dbReference type="GeneID" id="7841246"/>
<dbReference type="InterPro" id="IPR050357">
    <property type="entry name" value="Arrestin_domain-protein"/>
</dbReference>
<dbReference type="HOGENOM" id="CLU_047343_0_0_1"/>
<dbReference type="InParanoid" id="Q234M0"/>
<dbReference type="Gene3D" id="2.60.40.640">
    <property type="match status" value="2"/>
</dbReference>
<reference evidence="4" key="1">
    <citation type="journal article" date="2006" name="PLoS Biol.">
        <title>Macronuclear genome sequence of the ciliate Tetrahymena thermophila, a model eukaryote.</title>
        <authorList>
            <person name="Eisen J.A."/>
            <person name="Coyne R.S."/>
            <person name="Wu M."/>
            <person name="Wu D."/>
            <person name="Thiagarajan M."/>
            <person name="Wortman J.R."/>
            <person name="Badger J.H."/>
            <person name="Ren Q."/>
            <person name="Amedeo P."/>
            <person name="Jones K.M."/>
            <person name="Tallon L.J."/>
            <person name="Delcher A.L."/>
            <person name="Salzberg S.L."/>
            <person name="Silva J.C."/>
            <person name="Haas B.J."/>
            <person name="Majoros W.H."/>
            <person name="Farzad M."/>
            <person name="Carlton J.M."/>
            <person name="Smith R.K. Jr."/>
            <person name="Garg J."/>
            <person name="Pearlman R.E."/>
            <person name="Karrer K.M."/>
            <person name="Sun L."/>
            <person name="Manning G."/>
            <person name="Elde N.C."/>
            <person name="Turkewitz A.P."/>
            <person name="Asai D.J."/>
            <person name="Wilkes D.E."/>
            <person name="Wang Y."/>
            <person name="Cai H."/>
            <person name="Collins K."/>
            <person name="Stewart B.A."/>
            <person name="Lee S.R."/>
            <person name="Wilamowska K."/>
            <person name="Weinberg Z."/>
            <person name="Ruzzo W.L."/>
            <person name="Wloga D."/>
            <person name="Gaertig J."/>
            <person name="Frankel J."/>
            <person name="Tsao C.-C."/>
            <person name="Gorovsky M.A."/>
            <person name="Keeling P.J."/>
            <person name="Waller R.F."/>
            <person name="Patron N.J."/>
            <person name="Cherry J.M."/>
            <person name="Stover N.A."/>
            <person name="Krieger C.J."/>
            <person name="del Toro C."/>
            <person name="Ryder H.F."/>
            <person name="Williamson S.C."/>
            <person name="Barbeau R.A."/>
            <person name="Hamilton E.P."/>
            <person name="Orias E."/>
        </authorList>
    </citation>
    <scope>NUCLEOTIDE SEQUENCE [LARGE SCALE GENOMIC DNA]</scope>
    <source>
        <strain evidence="4">SB210</strain>
    </source>
</reference>
<dbReference type="EMBL" id="GG662767">
    <property type="protein sequence ID" value="EAR91983.1"/>
    <property type="molecule type" value="Genomic_DNA"/>
</dbReference>
<sequence>MGQSPLKGVPVSTNQSIQIQLPKKSFTSNESIKGTVNINLERPFQGQFLQLTLYGIEEIHFNYGAFAEGHKTRTILYVNEINRFLKFSIPLYDFSNGSNSSNFIIQPRQAVIPFQLDVAQVLPSSLTYKLDQYNYCSIKYILQAELLPSQAQEEPISSFQNIAIKQIVSTEDYPKQADAIQSPSICFGLCCGTGKIKYKMTTDSRSFSPGEQLHVNFDIDISQFKKKILHFNVQFQGRLFMNSKKDQEQKQFINHFESKDIKPISLKTQNSTSINLPIQFQIPEGINLTSNGFLFNQEYNIIVVPIIDSFWYVSDDAAVGVEIFINPKLSQNRDQQIPPLEQLSCFKNWSPVELQPTQFNKFQMLNYQLHKQNFFSQQEFNVNKELQVQGMHTVSNFIDNQDYEQKMLKENMKQLDQGQNNTQQQIETKQKLETQQQLNTIQQFETQGIQLDIQPMMQNQNQRQCR</sequence>
<dbReference type="InterPro" id="IPR011021">
    <property type="entry name" value="Arrestin-like_N"/>
</dbReference>
<dbReference type="STRING" id="312017.Q234M0"/>
<dbReference type="PANTHER" id="PTHR11188:SF17">
    <property type="entry name" value="FI21816P1"/>
    <property type="match status" value="1"/>
</dbReference>
<dbReference type="InterPro" id="IPR014752">
    <property type="entry name" value="Arrestin-like_C"/>
</dbReference>
<protein>
    <submittedName>
        <fullName evidence="3">Arrestin</fullName>
    </submittedName>
</protein>
<dbReference type="GO" id="GO:0005737">
    <property type="term" value="C:cytoplasm"/>
    <property type="evidence" value="ECO:0007669"/>
    <property type="project" value="TreeGrafter"/>
</dbReference>
<accession>Q234M0</accession>